<reference evidence="2" key="1">
    <citation type="journal article" date="2022" name="Mol. Ecol. Resour.">
        <title>The genomes of chicory, endive, great burdock and yacon provide insights into Asteraceae palaeo-polyploidization history and plant inulin production.</title>
        <authorList>
            <person name="Fan W."/>
            <person name="Wang S."/>
            <person name="Wang H."/>
            <person name="Wang A."/>
            <person name="Jiang F."/>
            <person name="Liu H."/>
            <person name="Zhao H."/>
            <person name="Xu D."/>
            <person name="Zhang Y."/>
        </authorList>
    </citation>
    <scope>NUCLEOTIDE SEQUENCE [LARGE SCALE GENOMIC DNA]</scope>
    <source>
        <strain evidence="2">cv. Yunnan</strain>
    </source>
</reference>
<evidence type="ECO:0000313" key="2">
    <source>
        <dbReference type="Proteomes" id="UP001056120"/>
    </source>
</evidence>
<accession>A0ACB9EWA8</accession>
<comment type="caution">
    <text evidence="1">The sequence shown here is derived from an EMBL/GenBank/DDBJ whole genome shotgun (WGS) entry which is preliminary data.</text>
</comment>
<organism evidence="1 2">
    <name type="scientific">Smallanthus sonchifolius</name>
    <dbReference type="NCBI Taxonomy" id="185202"/>
    <lineage>
        <taxon>Eukaryota</taxon>
        <taxon>Viridiplantae</taxon>
        <taxon>Streptophyta</taxon>
        <taxon>Embryophyta</taxon>
        <taxon>Tracheophyta</taxon>
        <taxon>Spermatophyta</taxon>
        <taxon>Magnoliopsida</taxon>
        <taxon>eudicotyledons</taxon>
        <taxon>Gunneridae</taxon>
        <taxon>Pentapetalae</taxon>
        <taxon>asterids</taxon>
        <taxon>campanulids</taxon>
        <taxon>Asterales</taxon>
        <taxon>Asteraceae</taxon>
        <taxon>Asteroideae</taxon>
        <taxon>Heliantheae alliance</taxon>
        <taxon>Millerieae</taxon>
        <taxon>Smallanthus</taxon>
    </lineage>
</organism>
<evidence type="ECO:0000313" key="1">
    <source>
        <dbReference type="EMBL" id="KAI3763373.1"/>
    </source>
</evidence>
<gene>
    <name evidence="1" type="ORF">L1987_53830</name>
</gene>
<dbReference type="EMBL" id="CM042034">
    <property type="protein sequence ID" value="KAI3763373.1"/>
    <property type="molecule type" value="Genomic_DNA"/>
</dbReference>
<reference evidence="1 2" key="2">
    <citation type="journal article" date="2022" name="Mol. Ecol. Resour.">
        <title>The genomes of chicory, endive, great burdock and yacon provide insights into Asteraceae paleo-polyploidization history and plant inulin production.</title>
        <authorList>
            <person name="Fan W."/>
            <person name="Wang S."/>
            <person name="Wang H."/>
            <person name="Wang A."/>
            <person name="Jiang F."/>
            <person name="Liu H."/>
            <person name="Zhao H."/>
            <person name="Xu D."/>
            <person name="Zhang Y."/>
        </authorList>
    </citation>
    <scope>NUCLEOTIDE SEQUENCE [LARGE SCALE GENOMIC DNA]</scope>
    <source>
        <strain evidence="2">cv. Yunnan</strain>
        <tissue evidence="1">Leaves</tissue>
    </source>
</reference>
<proteinExistence type="predicted"/>
<sequence>MAGRDQYPYEPYSNHHGYPPNGPPTHNPVFRPMPPHPIMLEEELEMQHHEIRSLLGENRRLVEDRIALQQELGAAREEFRRMNIAITEIQKENEMHSRQLIESGLKLEADIRATVPLEKEAVHLHDDVKRLKSIKHDLHGQVQTLTEDLAKLQAENKQLPSLREELEELRKKLMHARNAIDYEKKGSIELLDQKQAMEKNLVSMAREVEKLRAELSNHDFRSWGPDGSYRMNFGAYDSSFLHPYGEAYGSHLGDAENGQFYGSSSTPWAELEKSQMNGRYNGLEVLKFLQFLLPESLVLSLITKTLSVCGGLRKDKSLC</sequence>
<dbReference type="Proteomes" id="UP001056120">
    <property type="component" value="Linkage Group LG17"/>
</dbReference>
<name>A0ACB9EWA8_9ASTR</name>
<keyword evidence="2" id="KW-1185">Reference proteome</keyword>
<protein>
    <submittedName>
        <fullName evidence="1">Uncharacterized protein</fullName>
    </submittedName>
</protein>